<dbReference type="Pfam" id="PF03259">
    <property type="entry name" value="Robl_LC7"/>
    <property type="match status" value="1"/>
</dbReference>
<proteinExistence type="predicted"/>
<reference evidence="2" key="1">
    <citation type="journal article" date="2014" name="Int. J. Syst. Evol. Microbiol.">
        <title>Complete genome sequence of Corynebacterium casei LMG S-19264T (=DSM 44701T), isolated from a smear-ripened cheese.</title>
        <authorList>
            <consortium name="US DOE Joint Genome Institute (JGI-PGF)"/>
            <person name="Walter F."/>
            <person name="Albersmeier A."/>
            <person name="Kalinowski J."/>
            <person name="Ruckert C."/>
        </authorList>
    </citation>
    <scope>NUCLEOTIDE SEQUENCE</scope>
    <source>
        <strain evidence="2">JCM 14371</strain>
    </source>
</reference>
<gene>
    <name evidence="2" type="ORF">GCM10008939_00260</name>
</gene>
<dbReference type="Gene3D" id="3.30.450.30">
    <property type="entry name" value="Dynein light chain 2a, cytoplasmic"/>
    <property type="match status" value="1"/>
</dbReference>
<dbReference type="EMBL" id="BMOE01000001">
    <property type="protein sequence ID" value="GGJ60483.1"/>
    <property type="molecule type" value="Genomic_DNA"/>
</dbReference>
<protein>
    <recommendedName>
        <fullName evidence="1">Roadblock/LAMTOR2 domain-containing protein</fullName>
    </recommendedName>
</protein>
<evidence type="ECO:0000313" key="3">
    <source>
        <dbReference type="Proteomes" id="UP000635726"/>
    </source>
</evidence>
<dbReference type="Proteomes" id="UP000635726">
    <property type="component" value="Unassembled WGS sequence"/>
</dbReference>
<feature type="domain" description="Roadblock/LAMTOR2" evidence="1">
    <location>
        <begin position="2"/>
        <end position="84"/>
    </location>
</feature>
<dbReference type="SMART" id="SM00960">
    <property type="entry name" value="Robl_LC7"/>
    <property type="match status" value="1"/>
</dbReference>
<name>A0A917P3Y9_9DEIO</name>
<evidence type="ECO:0000313" key="2">
    <source>
        <dbReference type="EMBL" id="GGJ60483.1"/>
    </source>
</evidence>
<keyword evidence="3" id="KW-1185">Reference proteome</keyword>
<dbReference type="InterPro" id="IPR004942">
    <property type="entry name" value="Roadblock/LAMTOR2_dom"/>
</dbReference>
<dbReference type="AlphaFoldDB" id="A0A917P3Y9"/>
<dbReference type="RefSeq" id="WP_188960221.1">
    <property type="nucleotide sequence ID" value="NZ_BMOE01000001.1"/>
</dbReference>
<reference evidence="2" key="2">
    <citation type="submission" date="2020-09" db="EMBL/GenBank/DDBJ databases">
        <authorList>
            <person name="Sun Q."/>
            <person name="Ohkuma M."/>
        </authorList>
    </citation>
    <scope>NUCLEOTIDE SEQUENCE</scope>
    <source>
        <strain evidence="2">JCM 14371</strain>
    </source>
</reference>
<dbReference type="SUPFAM" id="SSF103196">
    <property type="entry name" value="Roadblock/LC7 domain"/>
    <property type="match status" value="1"/>
</dbReference>
<accession>A0A917P3Y9</accession>
<comment type="caution">
    <text evidence="2">The sequence shown here is derived from an EMBL/GenBank/DDBJ whole genome shotgun (WGS) entry which is preliminary data.</text>
</comment>
<evidence type="ECO:0000259" key="1">
    <source>
        <dbReference type="SMART" id="SM00960"/>
    </source>
</evidence>
<sequence length="120" mass="12210">MRLNALSTLPGVRACALVGDDGLPVEMQGELGDALAAELASLRSTSERVGRRLGVGQVTRIAFTSDLVEVVAVTTAGYTVGAALLRGSDTRVAQQTLAKIAVNLAAPGQGLPEPLAQEGA</sequence>
<organism evidence="2 3">
    <name type="scientific">Deinococcus aquiradiocola</name>
    <dbReference type="NCBI Taxonomy" id="393059"/>
    <lineage>
        <taxon>Bacteria</taxon>
        <taxon>Thermotogati</taxon>
        <taxon>Deinococcota</taxon>
        <taxon>Deinococci</taxon>
        <taxon>Deinococcales</taxon>
        <taxon>Deinococcaceae</taxon>
        <taxon>Deinococcus</taxon>
    </lineage>
</organism>